<organism evidence="1 2">
    <name type="scientific">Enterocloster clostridioformis</name>
    <dbReference type="NCBI Taxonomy" id="1531"/>
    <lineage>
        <taxon>Bacteria</taxon>
        <taxon>Bacillati</taxon>
        <taxon>Bacillota</taxon>
        <taxon>Clostridia</taxon>
        <taxon>Lachnospirales</taxon>
        <taxon>Lachnospiraceae</taxon>
        <taxon>Enterocloster</taxon>
    </lineage>
</organism>
<name>A0A829WGN8_9FIRM</name>
<evidence type="ECO:0000313" key="2">
    <source>
        <dbReference type="Proteomes" id="UP000315200"/>
    </source>
</evidence>
<evidence type="ECO:0000313" key="1">
    <source>
        <dbReference type="EMBL" id="GEA39114.1"/>
    </source>
</evidence>
<dbReference type="EMBL" id="BJLB01000001">
    <property type="protein sequence ID" value="GEA39114.1"/>
    <property type="molecule type" value="Genomic_DNA"/>
</dbReference>
<comment type="caution">
    <text evidence="1">The sequence shown here is derived from an EMBL/GenBank/DDBJ whole genome shotgun (WGS) entry which is preliminary data.</text>
</comment>
<protein>
    <recommendedName>
        <fullName evidence="3">IrrE N-terminal-like domain-containing protein</fullName>
    </recommendedName>
</protein>
<accession>A0A829WGN8</accession>
<dbReference type="Proteomes" id="UP000315200">
    <property type="component" value="Unassembled WGS sequence"/>
</dbReference>
<evidence type="ECO:0008006" key="3">
    <source>
        <dbReference type="Google" id="ProtNLM"/>
    </source>
</evidence>
<reference evidence="1 2" key="1">
    <citation type="submission" date="2019-06" db="EMBL/GenBank/DDBJ databases">
        <title>Draft genome sequence of [Clostridium] clostridioforme NBRC 113352.</title>
        <authorList>
            <person name="Miura T."/>
            <person name="Furukawa M."/>
            <person name="Shimamura M."/>
            <person name="Ohyama Y."/>
            <person name="Yamazoe A."/>
            <person name="Kawasaki H."/>
        </authorList>
    </citation>
    <scope>NUCLEOTIDE SEQUENCE [LARGE SCALE GENOMIC DNA]</scope>
    <source>
        <strain evidence="1 2">NBRC 113352</strain>
    </source>
</reference>
<sequence>MASLNILNRGEFMLWIKKDFTVAEMEEMENTLRNSKLYLLKLSADDDDLSGKLGLKVEYVTNMADDNEAELIPIDDSNYYGLIRLRKELKKHKFAYIHEIIHYIFDVGYGNKVDECFFRKKKGKTNSHEEQRTNYMTAAYIMPFEQIVRELYKYDHSVPKMDEIVFIRTLQRHYEQSETAVIRRIREVRKLIKSSGC</sequence>
<proteinExistence type="predicted"/>
<gene>
    <name evidence="1" type="ORF">Ccl03g_48270</name>
</gene>
<dbReference type="AlphaFoldDB" id="A0A829WGN8"/>